<evidence type="ECO:0000259" key="3">
    <source>
        <dbReference type="Pfam" id="PF01408"/>
    </source>
</evidence>
<dbReference type="InterPro" id="IPR036291">
    <property type="entry name" value="NAD(P)-bd_dom_sf"/>
</dbReference>
<dbReference type="Gene3D" id="3.30.360.10">
    <property type="entry name" value="Dihydrodipicolinate Reductase, domain 2"/>
    <property type="match status" value="1"/>
</dbReference>
<dbReference type="AlphaFoldDB" id="A0A495W8G6"/>
<proteinExistence type="inferred from homology"/>
<dbReference type="InterPro" id="IPR000683">
    <property type="entry name" value="Gfo/Idh/MocA-like_OxRdtase_N"/>
</dbReference>
<accession>A0A495W8G6</accession>
<dbReference type="OrthoDB" id="256869at2"/>
<evidence type="ECO:0000259" key="4">
    <source>
        <dbReference type="Pfam" id="PF22725"/>
    </source>
</evidence>
<dbReference type="PANTHER" id="PTHR43708">
    <property type="entry name" value="CONSERVED EXPRESSED OXIDOREDUCTASE (EUROFUNG)"/>
    <property type="match status" value="1"/>
</dbReference>
<dbReference type="Proteomes" id="UP000282084">
    <property type="component" value="Unassembled WGS sequence"/>
</dbReference>
<protein>
    <submittedName>
        <fullName evidence="5">Putative dehydrogenase</fullName>
    </submittedName>
</protein>
<feature type="domain" description="GFO/IDH/MocA-like oxidoreductase" evidence="4">
    <location>
        <begin position="130"/>
        <end position="250"/>
    </location>
</feature>
<name>A0A495W8G6_9PSEU</name>
<dbReference type="GO" id="GO:0016491">
    <property type="term" value="F:oxidoreductase activity"/>
    <property type="evidence" value="ECO:0007669"/>
    <property type="project" value="UniProtKB-KW"/>
</dbReference>
<dbReference type="SUPFAM" id="SSF55347">
    <property type="entry name" value="Glyceraldehyde-3-phosphate dehydrogenase-like, C-terminal domain"/>
    <property type="match status" value="1"/>
</dbReference>
<gene>
    <name evidence="5" type="ORF">C8E97_6120</name>
</gene>
<dbReference type="PANTHER" id="PTHR43708:SF5">
    <property type="entry name" value="CONSERVED EXPRESSED OXIDOREDUCTASE (EUROFUNG)-RELATED"/>
    <property type="match status" value="1"/>
</dbReference>
<evidence type="ECO:0000313" key="6">
    <source>
        <dbReference type="Proteomes" id="UP000282084"/>
    </source>
</evidence>
<sequence length="342" mass="36682">MRTALIGYGLGGAAFHAPFIATTEGLTLSAVVTGNPERRAAVLARYPGTEVITAVDEVWRRADEFDLAVVTTPNRHHAAHARSALEHGLHAVVDKPFAGSPAAARALASVAADRGLRLMPFHNRRWDGDFRTVARLVREGALGEVHRWESRFERWRPEPKESWKESGDPADLGSIVYDLGTHLVDQAVALFGRPTAVYAEVRTLRPGAKAHDDAFLALTHAGGVVSHLWASALAADRGPRFRVLGDRAAYVKHGMDPQEELLKAGAVPGGTGWGADPEEAWGTLSGRPVETERGSYQDFYAIVAAGGTPVPVADAITGLEVVKAAFESAETRRTVPLADQVS</sequence>
<comment type="similarity">
    <text evidence="1">Belongs to the Gfo/Idh/MocA family.</text>
</comment>
<dbReference type="EMBL" id="RBXO01000001">
    <property type="protein sequence ID" value="RKT57400.1"/>
    <property type="molecule type" value="Genomic_DNA"/>
</dbReference>
<dbReference type="InterPro" id="IPR055170">
    <property type="entry name" value="GFO_IDH_MocA-like_dom"/>
</dbReference>
<keyword evidence="6" id="KW-1185">Reference proteome</keyword>
<dbReference type="Pfam" id="PF22725">
    <property type="entry name" value="GFO_IDH_MocA_C3"/>
    <property type="match status" value="1"/>
</dbReference>
<organism evidence="5 6">
    <name type="scientific">Saccharothrix australiensis</name>
    <dbReference type="NCBI Taxonomy" id="2072"/>
    <lineage>
        <taxon>Bacteria</taxon>
        <taxon>Bacillati</taxon>
        <taxon>Actinomycetota</taxon>
        <taxon>Actinomycetes</taxon>
        <taxon>Pseudonocardiales</taxon>
        <taxon>Pseudonocardiaceae</taxon>
        <taxon>Saccharothrix</taxon>
    </lineage>
</organism>
<dbReference type="Gene3D" id="3.40.50.720">
    <property type="entry name" value="NAD(P)-binding Rossmann-like Domain"/>
    <property type="match status" value="1"/>
</dbReference>
<evidence type="ECO:0000313" key="5">
    <source>
        <dbReference type="EMBL" id="RKT57400.1"/>
    </source>
</evidence>
<dbReference type="InterPro" id="IPR051317">
    <property type="entry name" value="Gfo/Idh/MocA_oxidoreduct"/>
</dbReference>
<comment type="caution">
    <text evidence="5">The sequence shown here is derived from an EMBL/GenBank/DDBJ whole genome shotgun (WGS) entry which is preliminary data.</text>
</comment>
<reference evidence="5 6" key="1">
    <citation type="submission" date="2018-10" db="EMBL/GenBank/DDBJ databases">
        <title>Sequencing the genomes of 1000 actinobacteria strains.</title>
        <authorList>
            <person name="Klenk H.-P."/>
        </authorList>
    </citation>
    <scope>NUCLEOTIDE SEQUENCE [LARGE SCALE GENOMIC DNA]</scope>
    <source>
        <strain evidence="5 6">DSM 43800</strain>
    </source>
</reference>
<evidence type="ECO:0000256" key="2">
    <source>
        <dbReference type="ARBA" id="ARBA00023002"/>
    </source>
</evidence>
<dbReference type="GO" id="GO:0000166">
    <property type="term" value="F:nucleotide binding"/>
    <property type="evidence" value="ECO:0007669"/>
    <property type="project" value="InterPro"/>
</dbReference>
<dbReference type="SUPFAM" id="SSF51735">
    <property type="entry name" value="NAD(P)-binding Rossmann-fold domains"/>
    <property type="match status" value="1"/>
</dbReference>
<keyword evidence="2" id="KW-0560">Oxidoreductase</keyword>
<dbReference type="RefSeq" id="WP_121009070.1">
    <property type="nucleotide sequence ID" value="NZ_RBXO01000001.1"/>
</dbReference>
<feature type="domain" description="Gfo/Idh/MocA-like oxidoreductase N-terminal" evidence="3">
    <location>
        <begin position="2"/>
        <end position="120"/>
    </location>
</feature>
<evidence type="ECO:0000256" key="1">
    <source>
        <dbReference type="ARBA" id="ARBA00010928"/>
    </source>
</evidence>
<dbReference type="Pfam" id="PF01408">
    <property type="entry name" value="GFO_IDH_MocA"/>
    <property type="match status" value="1"/>
</dbReference>